<feature type="region of interest" description="Disordered" evidence="4">
    <location>
        <begin position="1"/>
        <end position="112"/>
    </location>
</feature>
<feature type="domain" description="Transposase Helix-turn-helix" evidence="6">
    <location>
        <begin position="395"/>
        <end position="444"/>
    </location>
</feature>
<dbReference type="AlphaFoldDB" id="A0AAD9USA9"/>
<feature type="region of interest" description="Disordered" evidence="4">
    <location>
        <begin position="250"/>
        <end position="270"/>
    </location>
</feature>
<evidence type="ECO:0000256" key="1">
    <source>
        <dbReference type="ARBA" id="ARBA00001968"/>
    </source>
</evidence>
<organism evidence="7 8">
    <name type="scientific">Acropora cervicornis</name>
    <name type="common">Staghorn coral</name>
    <dbReference type="NCBI Taxonomy" id="6130"/>
    <lineage>
        <taxon>Eukaryota</taxon>
        <taxon>Metazoa</taxon>
        <taxon>Cnidaria</taxon>
        <taxon>Anthozoa</taxon>
        <taxon>Hexacorallia</taxon>
        <taxon>Scleractinia</taxon>
        <taxon>Astrocoeniina</taxon>
        <taxon>Acroporidae</taxon>
        <taxon>Acropora</taxon>
    </lineage>
</organism>
<feature type="compositionally biased region" description="Acidic residues" evidence="4">
    <location>
        <begin position="95"/>
        <end position="109"/>
    </location>
</feature>
<dbReference type="Pfam" id="PF13359">
    <property type="entry name" value="DDE_Tnp_4"/>
    <property type="match status" value="1"/>
</dbReference>
<evidence type="ECO:0000256" key="2">
    <source>
        <dbReference type="ARBA" id="ARBA00022723"/>
    </source>
</evidence>
<reference evidence="7" key="2">
    <citation type="journal article" date="2023" name="Science">
        <title>Genomic signatures of disease resistance in endangered staghorn corals.</title>
        <authorList>
            <person name="Vollmer S.V."/>
            <person name="Selwyn J.D."/>
            <person name="Despard B.A."/>
            <person name="Roesel C.L."/>
        </authorList>
    </citation>
    <scope>NUCLEOTIDE SEQUENCE</scope>
    <source>
        <strain evidence="7">K2</strain>
    </source>
</reference>
<feature type="region of interest" description="Disordered" evidence="4">
    <location>
        <begin position="179"/>
        <end position="210"/>
    </location>
</feature>
<feature type="compositionally biased region" description="Polar residues" evidence="4">
    <location>
        <begin position="259"/>
        <end position="270"/>
    </location>
</feature>
<sequence length="592" mass="66970">MEMIDDDKDRNGGKNFSNNGRKPSENTDFDYFDTNSGGDTDILSQTSDDSSLSELESGHQLVLKKATTAKKQNGTEKKKHKKVSLHSCVSKPDQEELSCDNSSESDLENSQENSRDYLYQVIKDLGGRGNGSRLKSILRHKDEVVSRTKLQLSCDAEGETSGTWGGSYADETQAATSDYGNDDFFCSDDQIGSEGEEEEDTLHYQRLGKGGGNPEKKRWLYAIRREEGRHFRVTEFTKICSRHLRTEEPANELPASVSDVESNSGSITQDGEMQTEFTDHKVYLVNIISNNDKKIQEMEQEIKELKHQLQYMQWQNDDLNDRLFTLENLKSKDSSATFYSGFPNWETFMVVYTYLDPGEKGENISYWLSTNPGVFSDYTKNKADESLTKKGRARSLRPQDEFLMVMCRLRQGFHEDHLAHLFNVSTSTVSRIFITWINFMYFKFGHINIWPSREVVDRTMPEAFKSKYKSTRVIIDCTEVKCQMPSSLQLNGELFSSYKNHTTLKGLVGISPGGAITFISQPYTGSVSDREIVRRSGFLDLPFNDNDSVMADKGFTIQDLLPLGISLNLPPFLGGSSQMPAEDVVKTQEIAS</sequence>
<dbReference type="EMBL" id="JARQWQ010000156">
    <property type="protein sequence ID" value="KAK2548101.1"/>
    <property type="molecule type" value="Genomic_DNA"/>
</dbReference>
<accession>A0AAD9USA9</accession>
<gene>
    <name evidence="7" type="ORF">P5673_031801</name>
</gene>
<dbReference type="Proteomes" id="UP001249851">
    <property type="component" value="Unassembled WGS sequence"/>
</dbReference>
<feature type="compositionally biased region" description="Polar residues" evidence="4">
    <location>
        <begin position="33"/>
        <end position="46"/>
    </location>
</feature>
<dbReference type="InterPro" id="IPR027805">
    <property type="entry name" value="Transposase_HTH_dom"/>
</dbReference>
<dbReference type="InterPro" id="IPR027806">
    <property type="entry name" value="HARBI1_dom"/>
</dbReference>
<proteinExistence type="predicted"/>
<feature type="coiled-coil region" evidence="3">
    <location>
        <begin position="288"/>
        <end position="322"/>
    </location>
</feature>
<protein>
    <recommendedName>
        <fullName evidence="9">DDE Tnp4 domain-containing protein</fullName>
    </recommendedName>
</protein>
<comment type="cofactor">
    <cofactor evidence="1">
        <name>a divalent metal cation</name>
        <dbReference type="ChEBI" id="CHEBI:60240"/>
    </cofactor>
</comment>
<evidence type="ECO:0000313" key="8">
    <source>
        <dbReference type="Proteomes" id="UP001249851"/>
    </source>
</evidence>
<keyword evidence="8" id="KW-1185">Reference proteome</keyword>
<comment type="caution">
    <text evidence="7">The sequence shown here is derived from an EMBL/GenBank/DDBJ whole genome shotgun (WGS) entry which is preliminary data.</text>
</comment>
<evidence type="ECO:0008006" key="9">
    <source>
        <dbReference type="Google" id="ProtNLM"/>
    </source>
</evidence>
<feature type="domain" description="DDE Tnp4" evidence="5">
    <location>
        <begin position="475"/>
        <end position="592"/>
    </location>
</feature>
<evidence type="ECO:0000259" key="6">
    <source>
        <dbReference type="Pfam" id="PF13613"/>
    </source>
</evidence>
<evidence type="ECO:0000256" key="3">
    <source>
        <dbReference type="SAM" id="Coils"/>
    </source>
</evidence>
<reference evidence="7" key="1">
    <citation type="journal article" date="2023" name="G3 (Bethesda)">
        <title>Whole genome assembly and annotation of the endangered Caribbean coral Acropora cervicornis.</title>
        <authorList>
            <person name="Selwyn J.D."/>
            <person name="Vollmer S.V."/>
        </authorList>
    </citation>
    <scope>NUCLEOTIDE SEQUENCE</scope>
    <source>
        <strain evidence="7">K2</strain>
    </source>
</reference>
<evidence type="ECO:0000313" key="7">
    <source>
        <dbReference type="EMBL" id="KAK2548101.1"/>
    </source>
</evidence>
<name>A0AAD9USA9_ACRCE</name>
<dbReference type="PANTHER" id="PTHR23080">
    <property type="entry name" value="THAP DOMAIN PROTEIN"/>
    <property type="match status" value="1"/>
</dbReference>
<dbReference type="PANTHER" id="PTHR23080:SF143">
    <property type="entry name" value="SI:DKEY-56D12.4"/>
    <property type="match status" value="1"/>
</dbReference>
<evidence type="ECO:0000256" key="4">
    <source>
        <dbReference type="SAM" id="MobiDB-lite"/>
    </source>
</evidence>
<keyword evidence="2" id="KW-0479">Metal-binding</keyword>
<dbReference type="Pfam" id="PF13613">
    <property type="entry name" value="HTH_Tnp_4"/>
    <property type="match status" value="1"/>
</dbReference>
<keyword evidence="3" id="KW-0175">Coiled coil</keyword>
<dbReference type="GO" id="GO:0046872">
    <property type="term" value="F:metal ion binding"/>
    <property type="evidence" value="ECO:0007669"/>
    <property type="project" value="UniProtKB-KW"/>
</dbReference>
<evidence type="ECO:0000259" key="5">
    <source>
        <dbReference type="Pfam" id="PF13359"/>
    </source>
</evidence>